<evidence type="ECO:0000313" key="1">
    <source>
        <dbReference type="EMBL" id="CAG1848149.1"/>
    </source>
</evidence>
<dbReference type="EMBL" id="HG996471">
    <property type="protein sequence ID" value="CAG1848149.1"/>
    <property type="molecule type" value="Genomic_DNA"/>
</dbReference>
<dbReference type="AlphaFoldDB" id="A0A8D7AD64"/>
<feature type="non-terminal residue" evidence="1">
    <location>
        <position position="107"/>
    </location>
</feature>
<sequence length="107" mass="11746">MTSTILWKCRALQGIRMMPCWLYPNSPAAISINATKRRSLSSFTCTRNRSAWSSSSPTSIGTYPLGIFSSAHSSLPLSRRSSIGDDPLSFLPHPMASVSRALQLDEQ</sequence>
<accession>A0A8D7AD64</accession>
<protein>
    <submittedName>
        <fullName evidence="1">(wild Malaysian banana) hypothetical protein</fullName>
    </submittedName>
</protein>
<proteinExistence type="predicted"/>
<organism evidence="1">
    <name type="scientific">Musa acuminata subsp. malaccensis</name>
    <name type="common">Wild banana</name>
    <name type="synonym">Musa malaccensis</name>
    <dbReference type="NCBI Taxonomy" id="214687"/>
    <lineage>
        <taxon>Eukaryota</taxon>
        <taxon>Viridiplantae</taxon>
        <taxon>Streptophyta</taxon>
        <taxon>Embryophyta</taxon>
        <taxon>Tracheophyta</taxon>
        <taxon>Spermatophyta</taxon>
        <taxon>Magnoliopsida</taxon>
        <taxon>Liliopsida</taxon>
        <taxon>Zingiberales</taxon>
        <taxon>Musaceae</taxon>
        <taxon>Musa</taxon>
    </lineage>
</organism>
<gene>
    <name evidence="1" type="ORF">GSMUA_179440.1</name>
</gene>
<reference evidence="1" key="1">
    <citation type="submission" date="2021-03" db="EMBL/GenBank/DDBJ databases">
        <authorList>
            <consortium name="Genoscope - CEA"/>
            <person name="William W."/>
        </authorList>
    </citation>
    <scope>NUCLEOTIDE SEQUENCE</scope>
    <source>
        <strain evidence="1">Doubled-haploid Pahang</strain>
    </source>
</reference>
<name>A0A8D7AD64_MUSAM</name>